<accession>A0A1S1N877</accession>
<keyword evidence="2" id="KW-1185">Reference proteome</keyword>
<dbReference type="Proteomes" id="UP000180253">
    <property type="component" value="Unassembled WGS sequence"/>
</dbReference>
<dbReference type="STRING" id="327939.BIW53_12720"/>
<evidence type="ECO:0000313" key="1">
    <source>
        <dbReference type="EMBL" id="OHU94878.1"/>
    </source>
</evidence>
<reference evidence="1 2" key="1">
    <citation type="submission" date="2016-10" db="EMBL/GenBank/DDBJ databases">
        <title>Pseudoalteromonas amylolytica sp. nov., isolated from the surface seawater.</title>
        <authorList>
            <person name="Wu Y.-H."/>
            <person name="Cheng H."/>
            <person name="Jin X.-B."/>
            <person name="Wang C.-S."/>
            <person name="Xu X.-W."/>
        </authorList>
    </citation>
    <scope>NUCLEOTIDE SEQUENCE [LARGE SCALE GENOMIC DNA]</scope>
    <source>
        <strain evidence="1 2">JCM 12483</strain>
    </source>
</reference>
<comment type="caution">
    <text evidence="1">The sequence shown here is derived from an EMBL/GenBank/DDBJ whole genome shotgun (WGS) entry which is preliminary data.</text>
</comment>
<gene>
    <name evidence="1" type="ORF">BIW53_12720</name>
</gene>
<name>A0A1S1N877_9GAMM</name>
<dbReference type="EMBL" id="MNAN01000032">
    <property type="protein sequence ID" value="OHU94878.1"/>
    <property type="molecule type" value="Genomic_DNA"/>
</dbReference>
<sequence length="207" mass="23363">MSQEVNMRKMVSSVKIALMVTLFSWTGSLLAHGLQMSTAQVVQRQDNYLFITMHTPVAKLYQHMNYKGKPASLMHLANGSDQQLGQFRQALLELFRNNMNLSVAQQALQSVKVRVAPKEELKKLLQAELAEQILNAQHHEQSHDAEPKNFFRIEVDGFIAAGNDTPRVLSASFPKELGQVLVSYTKPQIQTLTPTEQGSQYIQALWK</sequence>
<evidence type="ECO:0000313" key="2">
    <source>
        <dbReference type="Proteomes" id="UP000180253"/>
    </source>
</evidence>
<proteinExistence type="predicted"/>
<protein>
    <submittedName>
        <fullName evidence="1">Uncharacterized protein</fullName>
    </submittedName>
</protein>
<dbReference type="AlphaFoldDB" id="A0A1S1N877"/>
<organism evidence="1 2">
    <name type="scientific">Pseudoalteromonas byunsanensis</name>
    <dbReference type="NCBI Taxonomy" id="327939"/>
    <lineage>
        <taxon>Bacteria</taxon>
        <taxon>Pseudomonadati</taxon>
        <taxon>Pseudomonadota</taxon>
        <taxon>Gammaproteobacteria</taxon>
        <taxon>Alteromonadales</taxon>
        <taxon>Pseudoalteromonadaceae</taxon>
        <taxon>Pseudoalteromonas</taxon>
    </lineage>
</organism>